<dbReference type="STRING" id="926556.Echvi_3661"/>
<dbReference type="HOGENOM" id="CLU_394681_0_0_10"/>
<evidence type="ECO:0000313" key="3">
    <source>
        <dbReference type="Proteomes" id="UP000010796"/>
    </source>
</evidence>
<keyword evidence="1" id="KW-0472">Membrane</keyword>
<sequence length="718" mass="82564">MIGLLLKNWRFIIDVLLVIGIVIVLFWWNPMKIFGGGLKLEDTANLVTDVNQIRELVTAEYYGEVITSIEEARLNPLQEEDIKSKVGLLYDDLMAALGQLEAFQAIPLSQRVDEYRNGDKVSNWRRKVKHDVSSRNILEKLDYLDLLVEIQSDPYYLPLMGYLWRTIDKKEMGEVPNDRDIEATLFFLYQNSPFRDFSARELDGFMEDYYYHLQASISRRESRKKLTMIGRGWVKAGFDFSELGPESIVYYEESGIIHLIGVAPKILDADINPWFIPEKGIPGFQILDEHGPVNFHDAKRVKQYCVEKLTVQAYQASILQNAHEQGQETLKNFFSLLTDSEIKQVIFHSSPFTTFAREAEKDELITYAEAYMLDSLLDIELQTIDSLENTVQNQSVNRGFAKENRRAVKETLFHLGQFPYQDGKRQFGMFSKRATDIAEDSIIDNREMKWLEAWKLPVSFDELEGMPVHSDSTGESSYWMTRPFGYGKAYNTMLSDFSDAGVIPAFFDTVMIAADNFDPEMFLDTVKVVDYAHIDQTTIQLVYQDNAKTAAFYQSHCYPFEPNLLELTAFITSKEIPVDSVSYVGNSSLSPVDTGFWFYDHHLNNSYAYHIRLKPEHVFAPPITALLQKQQFLYESDTAYLGFGTSISAEADSVYRHENPLSTEQIAMLNDFFAALLKVRKEEQNKNIIQKASDWFRARSASKDQKTLFVGKSGIRFQ</sequence>
<dbReference type="KEGG" id="evi:Echvi_3661"/>
<keyword evidence="1" id="KW-0812">Transmembrane</keyword>
<accession>L0G4D4</accession>
<dbReference type="eggNOG" id="ENOG5033VHI">
    <property type="taxonomic scope" value="Bacteria"/>
</dbReference>
<evidence type="ECO:0000313" key="2">
    <source>
        <dbReference type="EMBL" id="AGA79876.1"/>
    </source>
</evidence>
<name>L0G4D4_ECHVK</name>
<proteinExistence type="predicted"/>
<reference evidence="3" key="1">
    <citation type="submission" date="2012-02" db="EMBL/GenBank/DDBJ databases">
        <title>The complete genome of Echinicola vietnamensis DSM 17526.</title>
        <authorList>
            <person name="Lucas S."/>
            <person name="Copeland A."/>
            <person name="Lapidus A."/>
            <person name="Glavina del Rio T."/>
            <person name="Dalin E."/>
            <person name="Tice H."/>
            <person name="Bruce D."/>
            <person name="Goodwin L."/>
            <person name="Pitluck S."/>
            <person name="Peters L."/>
            <person name="Ovchinnikova G."/>
            <person name="Teshima H."/>
            <person name="Kyrpides N."/>
            <person name="Mavromatis K."/>
            <person name="Ivanova N."/>
            <person name="Brettin T."/>
            <person name="Detter J.C."/>
            <person name="Han C."/>
            <person name="Larimer F."/>
            <person name="Land M."/>
            <person name="Hauser L."/>
            <person name="Markowitz V."/>
            <person name="Cheng J.-F."/>
            <person name="Hugenholtz P."/>
            <person name="Woyke T."/>
            <person name="Wu D."/>
            <person name="Brambilla E."/>
            <person name="Klenk H.-P."/>
            <person name="Eisen J.A."/>
        </authorList>
    </citation>
    <scope>NUCLEOTIDE SEQUENCE [LARGE SCALE GENOMIC DNA]</scope>
    <source>
        <strain evidence="3">DSM 17526 / LMG 23754 / KMM 6221</strain>
    </source>
</reference>
<dbReference type="Proteomes" id="UP000010796">
    <property type="component" value="Chromosome"/>
</dbReference>
<dbReference type="EMBL" id="CP003346">
    <property type="protein sequence ID" value="AGA79876.1"/>
    <property type="molecule type" value="Genomic_DNA"/>
</dbReference>
<organism evidence="2 3">
    <name type="scientific">Echinicola vietnamensis (strain DSM 17526 / LMG 23754 / KMM 6221)</name>
    <dbReference type="NCBI Taxonomy" id="926556"/>
    <lineage>
        <taxon>Bacteria</taxon>
        <taxon>Pseudomonadati</taxon>
        <taxon>Bacteroidota</taxon>
        <taxon>Cytophagia</taxon>
        <taxon>Cytophagales</taxon>
        <taxon>Cyclobacteriaceae</taxon>
        <taxon>Echinicola</taxon>
    </lineage>
</organism>
<dbReference type="OrthoDB" id="834617at2"/>
<dbReference type="AlphaFoldDB" id="L0G4D4"/>
<evidence type="ECO:0000256" key="1">
    <source>
        <dbReference type="SAM" id="Phobius"/>
    </source>
</evidence>
<gene>
    <name evidence="2" type="ordered locus">Echvi_3661</name>
</gene>
<dbReference type="RefSeq" id="WP_015267421.1">
    <property type="nucleotide sequence ID" value="NC_019904.1"/>
</dbReference>
<keyword evidence="3" id="KW-1185">Reference proteome</keyword>
<keyword evidence="1" id="KW-1133">Transmembrane helix</keyword>
<feature type="transmembrane region" description="Helical" evidence="1">
    <location>
        <begin position="12"/>
        <end position="29"/>
    </location>
</feature>
<protein>
    <submittedName>
        <fullName evidence="2">Uncharacterized protein</fullName>
    </submittedName>
</protein>